<keyword evidence="3 5" id="KW-0479">Metal-binding</keyword>
<keyword evidence="2 5" id="KW-0540">Nuclease</keyword>
<accession>A0ABW2SF47</accession>
<dbReference type="Proteomes" id="UP001596457">
    <property type="component" value="Unassembled WGS sequence"/>
</dbReference>
<evidence type="ECO:0000256" key="3">
    <source>
        <dbReference type="ARBA" id="ARBA00022723"/>
    </source>
</evidence>
<gene>
    <name evidence="5" type="primary">vapC</name>
    <name evidence="7" type="ORF">ACFQU0_15630</name>
</gene>
<organism evidence="7 8">
    <name type="scientific">Hydrogenophaga defluvii</name>
    <dbReference type="NCBI Taxonomy" id="249410"/>
    <lineage>
        <taxon>Bacteria</taxon>
        <taxon>Pseudomonadati</taxon>
        <taxon>Pseudomonadota</taxon>
        <taxon>Betaproteobacteria</taxon>
        <taxon>Burkholderiales</taxon>
        <taxon>Comamonadaceae</taxon>
        <taxon>Hydrogenophaga</taxon>
    </lineage>
</organism>
<sequence length="168" mass="18573">MAKPLRVAEPPATWLTDTHPPLQGDLPDLNVWLALVIPEHPHHAAARRYWDGMADAMNQGQRLCFCRPTMLGLVRLLSQPKLMGDAALSLAQAHGVYRELRAQPGVGFVPDAEAADAALAHLLAAELPPRLWTDAWLAATAHAARLRLVTFDADFARFQLPRWTQLQP</sequence>
<dbReference type="HAMAP" id="MF_00265">
    <property type="entry name" value="VapC_Nob1"/>
    <property type="match status" value="1"/>
</dbReference>
<dbReference type="InterPro" id="IPR006226">
    <property type="entry name" value="Mtu_PIN"/>
</dbReference>
<keyword evidence="8" id="KW-1185">Reference proteome</keyword>
<evidence type="ECO:0000256" key="1">
    <source>
        <dbReference type="ARBA" id="ARBA00022649"/>
    </source>
</evidence>
<evidence type="ECO:0000313" key="7">
    <source>
        <dbReference type="EMBL" id="MFC7461865.1"/>
    </source>
</evidence>
<dbReference type="InterPro" id="IPR022907">
    <property type="entry name" value="VapC_family"/>
</dbReference>
<dbReference type="EC" id="3.1.-.-" evidence="5"/>
<feature type="binding site" evidence="5">
    <location>
        <position position="134"/>
    </location>
    <ligand>
        <name>Mg(2+)</name>
        <dbReference type="ChEBI" id="CHEBI:18420"/>
    </ligand>
</feature>
<dbReference type="NCBIfam" id="TIGR00028">
    <property type="entry name" value="Mtu_PIN_fam"/>
    <property type="match status" value="1"/>
</dbReference>
<evidence type="ECO:0000256" key="4">
    <source>
        <dbReference type="ARBA" id="ARBA00022801"/>
    </source>
</evidence>
<dbReference type="SUPFAM" id="SSF88723">
    <property type="entry name" value="PIN domain-like"/>
    <property type="match status" value="1"/>
</dbReference>
<dbReference type="Pfam" id="PF01850">
    <property type="entry name" value="PIN"/>
    <property type="match status" value="1"/>
</dbReference>
<comment type="function">
    <text evidence="5">Toxic component of a toxin-antitoxin (TA) system. An RNase.</text>
</comment>
<evidence type="ECO:0000256" key="2">
    <source>
        <dbReference type="ARBA" id="ARBA00022722"/>
    </source>
</evidence>
<evidence type="ECO:0000313" key="8">
    <source>
        <dbReference type="Proteomes" id="UP001596457"/>
    </source>
</evidence>
<dbReference type="Gene3D" id="3.40.50.1010">
    <property type="entry name" value="5'-nuclease"/>
    <property type="match status" value="1"/>
</dbReference>
<comment type="similarity">
    <text evidence="5">Belongs to the PINc/VapC protein family.</text>
</comment>
<keyword evidence="5" id="KW-0800">Toxin</keyword>
<comment type="caution">
    <text evidence="7">The sequence shown here is derived from an EMBL/GenBank/DDBJ whole genome shotgun (WGS) entry which is preliminary data.</text>
</comment>
<feature type="domain" description="PIN" evidence="6">
    <location>
        <begin position="27"/>
        <end position="158"/>
    </location>
</feature>
<keyword evidence="4 5" id="KW-0378">Hydrolase</keyword>
<feature type="binding site" evidence="5">
    <location>
        <position position="28"/>
    </location>
    <ligand>
        <name>Mg(2+)</name>
        <dbReference type="ChEBI" id="CHEBI:18420"/>
    </ligand>
</feature>
<keyword evidence="5" id="KW-0460">Magnesium</keyword>
<dbReference type="RefSeq" id="WP_382202408.1">
    <property type="nucleotide sequence ID" value="NZ_JBHTBZ010000046.1"/>
</dbReference>
<protein>
    <recommendedName>
        <fullName evidence="5">Ribonuclease VapC</fullName>
        <shortName evidence="5">RNase VapC</shortName>
        <ecNumber evidence="5">3.1.-.-</ecNumber>
    </recommendedName>
    <alternativeName>
        <fullName evidence="5">Toxin VapC</fullName>
    </alternativeName>
</protein>
<dbReference type="EMBL" id="JBHTBZ010000046">
    <property type="protein sequence ID" value="MFC7461865.1"/>
    <property type="molecule type" value="Genomic_DNA"/>
</dbReference>
<evidence type="ECO:0000259" key="6">
    <source>
        <dbReference type="Pfam" id="PF01850"/>
    </source>
</evidence>
<evidence type="ECO:0000256" key="5">
    <source>
        <dbReference type="HAMAP-Rule" id="MF_00265"/>
    </source>
</evidence>
<reference evidence="8" key="1">
    <citation type="journal article" date="2019" name="Int. J. Syst. Evol. Microbiol.">
        <title>The Global Catalogue of Microorganisms (GCM) 10K type strain sequencing project: providing services to taxonomists for standard genome sequencing and annotation.</title>
        <authorList>
            <consortium name="The Broad Institute Genomics Platform"/>
            <consortium name="The Broad Institute Genome Sequencing Center for Infectious Disease"/>
            <person name="Wu L."/>
            <person name="Ma J."/>
        </authorList>
    </citation>
    <scope>NUCLEOTIDE SEQUENCE [LARGE SCALE GENOMIC DNA]</scope>
    <source>
        <strain evidence="8">CCUG 53903</strain>
    </source>
</reference>
<keyword evidence="1 5" id="KW-1277">Toxin-antitoxin system</keyword>
<proteinExistence type="inferred from homology"/>
<comment type="cofactor">
    <cofactor evidence="5">
        <name>Mg(2+)</name>
        <dbReference type="ChEBI" id="CHEBI:18420"/>
    </cofactor>
</comment>
<dbReference type="InterPro" id="IPR002716">
    <property type="entry name" value="PIN_dom"/>
</dbReference>
<name>A0ABW2SF47_9BURK</name>
<dbReference type="InterPro" id="IPR029060">
    <property type="entry name" value="PIN-like_dom_sf"/>
</dbReference>